<dbReference type="AlphaFoldDB" id="A0A0A9ESG3"/>
<dbReference type="EMBL" id="GBRH01194256">
    <property type="protein sequence ID" value="JAE03640.1"/>
    <property type="molecule type" value="Transcribed_RNA"/>
</dbReference>
<name>A0A0A9ESG3_ARUDO</name>
<accession>A0A0A9ESG3</accession>
<reference evidence="1" key="1">
    <citation type="submission" date="2014-09" db="EMBL/GenBank/DDBJ databases">
        <authorList>
            <person name="Magalhaes I.L.F."/>
            <person name="Oliveira U."/>
            <person name="Santos F.R."/>
            <person name="Vidigal T.H.D.A."/>
            <person name="Brescovit A.D."/>
            <person name="Santos A.J."/>
        </authorList>
    </citation>
    <scope>NUCLEOTIDE SEQUENCE</scope>
    <source>
        <tissue evidence="1">Shoot tissue taken approximately 20 cm above the soil surface</tissue>
    </source>
</reference>
<organism evidence="1">
    <name type="scientific">Arundo donax</name>
    <name type="common">Giant reed</name>
    <name type="synonym">Donax arundinaceus</name>
    <dbReference type="NCBI Taxonomy" id="35708"/>
    <lineage>
        <taxon>Eukaryota</taxon>
        <taxon>Viridiplantae</taxon>
        <taxon>Streptophyta</taxon>
        <taxon>Embryophyta</taxon>
        <taxon>Tracheophyta</taxon>
        <taxon>Spermatophyta</taxon>
        <taxon>Magnoliopsida</taxon>
        <taxon>Liliopsida</taxon>
        <taxon>Poales</taxon>
        <taxon>Poaceae</taxon>
        <taxon>PACMAD clade</taxon>
        <taxon>Arundinoideae</taxon>
        <taxon>Arundineae</taxon>
        <taxon>Arundo</taxon>
    </lineage>
</organism>
<protein>
    <submittedName>
        <fullName evidence="1">Uncharacterized protein</fullName>
    </submittedName>
</protein>
<sequence>MTSSVLSLLSPLSEILLSNVADSVTLCSSPALFSAVVDVLRPKIEAEAPNCLSSLIEATGNADTVVPGWVPRGTCENVKPMLLPAEAWEVSAFSGLDESKPDEETVLDTDGNGIGRSLTGDPISFSFNKFVSTFFSNIFCSTFCSFLFESNFCSVFSISILFNEFLDGMGTSRSSSNSGNSSNTVILKPGFCDVAAEFEFPKMVLLSGEATFDGPSFNSFSLSFFNREPFKSGPRGPLVPSKS</sequence>
<evidence type="ECO:0000313" key="1">
    <source>
        <dbReference type="EMBL" id="JAE03640.1"/>
    </source>
</evidence>
<reference evidence="1" key="2">
    <citation type="journal article" date="2015" name="Data Brief">
        <title>Shoot transcriptome of the giant reed, Arundo donax.</title>
        <authorList>
            <person name="Barrero R.A."/>
            <person name="Guerrero F.D."/>
            <person name="Moolhuijzen P."/>
            <person name="Goolsby J.A."/>
            <person name="Tidwell J."/>
            <person name="Bellgard S.E."/>
            <person name="Bellgard M.I."/>
        </authorList>
    </citation>
    <scope>NUCLEOTIDE SEQUENCE</scope>
    <source>
        <tissue evidence="1">Shoot tissue taken approximately 20 cm above the soil surface</tissue>
    </source>
</reference>
<proteinExistence type="predicted"/>